<proteinExistence type="predicted"/>
<dbReference type="KEGG" id="lak:106172337"/>
<dbReference type="Proteomes" id="UP000085678">
    <property type="component" value="Unplaced"/>
</dbReference>
<dbReference type="Pfam" id="PF14712">
    <property type="entry name" value="Snapin_Pallidin"/>
    <property type="match status" value="1"/>
</dbReference>
<dbReference type="AlphaFoldDB" id="A0A1S3JDF3"/>
<feature type="region of interest" description="Disordered" evidence="1">
    <location>
        <begin position="116"/>
        <end position="165"/>
    </location>
</feature>
<dbReference type="InterPro" id="IPR028119">
    <property type="entry name" value="Snapin/Pallidin/Snn1"/>
</dbReference>
<dbReference type="STRING" id="7574.A0A1S3JDF3"/>
<evidence type="ECO:0000313" key="2">
    <source>
        <dbReference type="Proteomes" id="UP000085678"/>
    </source>
</evidence>
<organism evidence="2 3">
    <name type="scientific">Lingula anatina</name>
    <name type="common">Brachiopod</name>
    <name type="synonym">Lingula unguis</name>
    <dbReference type="NCBI Taxonomy" id="7574"/>
    <lineage>
        <taxon>Eukaryota</taxon>
        <taxon>Metazoa</taxon>
        <taxon>Spiralia</taxon>
        <taxon>Lophotrochozoa</taxon>
        <taxon>Brachiopoda</taxon>
        <taxon>Linguliformea</taxon>
        <taxon>Lingulata</taxon>
        <taxon>Lingulida</taxon>
        <taxon>Linguloidea</taxon>
        <taxon>Lingulidae</taxon>
        <taxon>Lingula</taxon>
    </lineage>
</organism>
<dbReference type="OMA" id="MMSDVKR"/>
<accession>A0A1S3JDF3</accession>
<dbReference type="GO" id="GO:0031083">
    <property type="term" value="C:BLOC-1 complex"/>
    <property type="evidence" value="ECO:0007669"/>
    <property type="project" value="TreeGrafter"/>
</dbReference>
<feature type="compositionally biased region" description="Basic and acidic residues" evidence="1">
    <location>
        <begin position="124"/>
        <end position="145"/>
    </location>
</feature>
<dbReference type="GO" id="GO:0030133">
    <property type="term" value="C:transport vesicle"/>
    <property type="evidence" value="ECO:0007669"/>
    <property type="project" value="TreeGrafter"/>
</dbReference>
<dbReference type="PANTHER" id="PTHR31328:SF2">
    <property type="entry name" value="BIOGENESIS OF LYSOSOME-RELATED ORGANELLES COMPLEX 1 SUBUNIT 6"/>
    <property type="match status" value="1"/>
</dbReference>
<dbReference type="OrthoDB" id="19659at2759"/>
<keyword evidence="2" id="KW-1185">Reference proteome</keyword>
<dbReference type="PANTHER" id="PTHR31328">
    <property type="entry name" value="BIOGENESIS OF LYSOSOME-RELATED ORGANELLES COMPLEX 1 SUBUNIT 6"/>
    <property type="match status" value="1"/>
</dbReference>
<dbReference type="InParanoid" id="A0A1S3JDF3"/>
<dbReference type="GeneID" id="106172337"/>
<gene>
    <name evidence="3" type="primary">LOC106172337</name>
</gene>
<dbReference type="RefSeq" id="XP_013408437.1">
    <property type="nucleotide sequence ID" value="XM_013552983.1"/>
</dbReference>
<sequence length="165" mass="19316">MGTQTETTGETKHVLEDTKNCLPAPSKETIEKITQGFLQHYLPDAQKAKASLDELTQNQRILLETVQHENTKFSECEAMKKLTDMMIKAKQYHTKLLIIKKEMASLHERSAKLKRRALKLQQQKQKEALQREQEKEKEMERERHLMAKPVLRQSSNPEEKRSYVT</sequence>
<dbReference type="FunCoup" id="A0A1S3JDF3">
    <property type="interactions" value="630"/>
</dbReference>
<protein>
    <submittedName>
        <fullName evidence="3">Biogenesis of lysosome-related organelles complex 1 subunit 6</fullName>
    </submittedName>
</protein>
<evidence type="ECO:0000313" key="3">
    <source>
        <dbReference type="RefSeq" id="XP_013408437.1"/>
    </source>
</evidence>
<evidence type="ECO:0000256" key="1">
    <source>
        <dbReference type="SAM" id="MobiDB-lite"/>
    </source>
</evidence>
<reference evidence="3" key="1">
    <citation type="submission" date="2025-08" db="UniProtKB">
        <authorList>
            <consortium name="RefSeq"/>
        </authorList>
    </citation>
    <scope>IDENTIFICATION</scope>
    <source>
        <tissue evidence="3">Gonads</tissue>
    </source>
</reference>
<name>A0A1S3JDF3_LINAN</name>